<dbReference type="PANTHER" id="PTHR14454">
    <property type="entry name" value="GRB2-ASSOCIATED AND REGULATOR OF MAPK PROTEIN FAMILY MEMBER"/>
    <property type="match status" value="1"/>
</dbReference>
<keyword evidence="1" id="KW-0597">Phosphoprotein</keyword>
<accession>A0ABD3W8R4</accession>
<evidence type="ECO:0000259" key="3">
    <source>
        <dbReference type="Pfam" id="PF12736"/>
    </source>
</evidence>
<evidence type="ECO:0000313" key="5">
    <source>
        <dbReference type="Proteomes" id="UP001634394"/>
    </source>
</evidence>
<keyword evidence="5" id="KW-1185">Reference proteome</keyword>
<evidence type="ECO:0000256" key="2">
    <source>
        <dbReference type="SAM" id="MobiDB-lite"/>
    </source>
</evidence>
<dbReference type="EMBL" id="JBJQND010000008">
    <property type="protein sequence ID" value="KAL3869228.1"/>
    <property type="molecule type" value="Genomic_DNA"/>
</dbReference>
<dbReference type="Proteomes" id="UP001634394">
    <property type="component" value="Unassembled WGS sequence"/>
</dbReference>
<sequence>MASKEIDSLKWSQKTYTLNEVTSHFKLPILVRVSEGIYGSHESESFSASDIIKLEKEETLQKVAAHFIDDLHEWGTQRGSNYEQYVALKQTSEILIPLGYKGQLEITVEEKIFTTVLELSLAFPKYAKVLEHLEVNNTKGKVTLHTGTIIELERLLPDEAGNNTLLCRFEFNKTKCFVQLPIKMKGKFKSQKDKSKYTLKHIIENFELPQAVKFLDDNIEEIYSRDIVSGVENMVHISGTLSLNRLVMQKVLIGFYKGLDDGSKTETTFCRRPIVVLPLESPEIKNIEVSVPDIPQEEKDIYEFVMTSNFSRDHTCDISIVDGSLYAEFAKHPKVLILNEKNTSGLQTDEYEEMSKPPVPQRRHQHAAEVPDKSKHDRKLIVRPTPRIQTSSREDYAESGLSLADLDFNAEYAGGSEKSGLHDSLKKISGKVKKLFGKKESSRPSPGKDSVSLTQEDFTTTATDDRVYDYPDLTKLGFGPSMRPVAHVYPQAQTRPGMEGISHKPFQDLSVLEVTARLMLCGLEKLATFCEKEKLDGRFIAGLNEKELQSEPFCLSDIEKRKLKEVVVKNWVPRTH</sequence>
<feature type="region of interest" description="Disordered" evidence="2">
    <location>
        <begin position="436"/>
        <end position="458"/>
    </location>
</feature>
<feature type="domain" description="CABIT" evidence="3">
    <location>
        <begin position="27"/>
        <end position="254"/>
    </location>
</feature>
<reference evidence="4 5" key="1">
    <citation type="submission" date="2024-11" db="EMBL/GenBank/DDBJ databases">
        <title>Chromosome-level genome assembly of the freshwater bivalve Anodonta woodiana.</title>
        <authorList>
            <person name="Chen X."/>
        </authorList>
    </citation>
    <scope>NUCLEOTIDE SEQUENCE [LARGE SCALE GENOMIC DNA]</scope>
    <source>
        <strain evidence="4">MN2024</strain>
        <tissue evidence="4">Gills</tissue>
    </source>
</reference>
<feature type="compositionally biased region" description="Basic and acidic residues" evidence="2">
    <location>
        <begin position="366"/>
        <end position="375"/>
    </location>
</feature>
<dbReference type="PANTHER" id="PTHR14454:SF11">
    <property type="entry name" value="SERRANO, ISOFORM F"/>
    <property type="match status" value="1"/>
</dbReference>
<proteinExistence type="predicted"/>
<organism evidence="4 5">
    <name type="scientific">Sinanodonta woodiana</name>
    <name type="common">Chinese pond mussel</name>
    <name type="synonym">Anodonta woodiana</name>
    <dbReference type="NCBI Taxonomy" id="1069815"/>
    <lineage>
        <taxon>Eukaryota</taxon>
        <taxon>Metazoa</taxon>
        <taxon>Spiralia</taxon>
        <taxon>Lophotrochozoa</taxon>
        <taxon>Mollusca</taxon>
        <taxon>Bivalvia</taxon>
        <taxon>Autobranchia</taxon>
        <taxon>Heteroconchia</taxon>
        <taxon>Palaeoheterodonta</taxon>
        <taxon>Unionida</taxon>
        <taxon>Unionoidea</taxon>
        <taxon>Unionidae</taxon>
        <taxon>Unioninae</taxon>
        <taxon>Sinanodonta</taxon>
    </lineage>
</organism>
<evidence type="ECO:0000313" key="4">
    <source>
        <dbReference type="EMBL" id="KAL3869228.1"/>
    </source>
</evidence>
<name>A0ABD3W8R4_SINWO</name>
<feature type="region of interest" description="Disordered" evidence="2">
    <location>
        <begin position="348"/>
        <end position="396"/>
    </location>
</feature>
<dbReference type="InterPro" id="IPR052281">
    <property type="entry name" value="GAREM"/>
</dbReference>
<protein>
    <recommendedName>
        <fullName evidence="3">CABIT domain-containing protein</fullName>
    </recommendedName>
</protein>
<comment type="caution">
    <text evidence="4">The sequence shown here is derived from an EMBL/GenBank/DDBJ whole genome shotgun (WGS) entry which is preliminary data.</text>
</comment>
<evidence type="ECO:0000256" key="1">
    <source>
        <dbReference type="ARBA" id="ARBA00022553"/>
    </source>
</evidence>
<dbReference type="InterPro" id="IPR025946">
    <property type="entry name" value="CABIT_dom"/>
</dbReference>
<dbReference type="AlphaFoldDB" id="A0ABD3W8R4"/>
<dbReference type="Pfam" id="PF12736">
    <property type="entry name" value="CABIT"/>
    <property type="match status" value="1"/>
</dbReference>
<gene>
    <name evidence="4" type="ORF">ACJMK2_041936</name>
</gene>